<dbReference type="AlphaFoldDB" id="A0A3D9VIZ8"/>
<keyword evidence="3" id="KW-1185">Reference proteome</keyword>
<evidence type="ECO:0000313" key="2">
    <source>
        <dbReference type="EMBL" id="REF38184.1"/>
    </source>
</evidence>
<organism evidence="2 3">
    <name type="scientific">Thermasporomyces composti</name>
    <dbReference type="NCBI Taxonomy" id="696763"/>
    <lineage>
        <taxon>Bacteria</taxon>
        <taxon>Bacillati</taxon>
        <taxon>Actinomycetota</taxon>
        <taxon>Actinomycetes</taxon>
        <taxon>Propionibacteriales</taxon>
        <taxon>Nocardioidaceae</taxon>
        <taxon>Thermasporomyces</taxon>
    </lineage>
</organism>
<evidence type="ECO:0000256" key="1">
    <source>
        <dbReference type="SAM" id="Coils"/>
    </source>
</evidence>
<accession>A0A3D9VIZ8</accession>
<dbReference type="EMBL" id="QTUC01000001">
    <property type="protein sequence ID" value="REF38184.1"/>
    <property type="molecule type" value="Genomic_DNA"/>
</dbReference>
<keyword evidence="1" id="KW-0175">Coiled coil</keyword>
<dbReference type="Proteomes" id="UP000256485">
    <property type="component" value="Unassembled WGS sequence"/>
</dbReference>
<sequence>MMGVDTEDDEGNAVRWLRRVFNGKDDLAPPPPLTLDVDRRREQLARLEQALDRLVDAMRANEARMSNPAWRERMSEYRRLSGETYRLRTGTFTREQILDLVFEVRPVFSGDLPEDVQVLSPLQDELLAAAAALQEVLPGERPSESA</sequence>
<proteinExistence type="predicted"/>
<feature type="coiled-coil region" evidence="1">
    <location>
        <begin position="37"/>
        <end position="64"/>
    </location>
</feature>
<reference evidence="2 3" key="1">
    <citation type="submission" date="2018-08" db="EMBL/GenBank/DDBJ databases">
        <title>Sequencing the genomes of 1000 actinobacteria strains.</title>
        <authorList>
            <person name="Klenk H.-P."/>
        </authorList>
    </citation>
    <scope>NUCLEOTIDE SEQUENCE [LARGE SCALE GENOMIC DNA]</scope>
    <source>
        <strain evidence="2 3">DSM 22891</strain>
    </source>
</reference>
<protein>
    <submittedName>
        <fullName evidence="2">Uncharacterized protein</fullName>
    </submittedName>
</protein>
<evidence type="ECO:0000313" key="3">
    <source>
        <dbReference type="Proteomes" id="UP000256485"/>
    </source>
</evidence>
<gene>
    <name evidence="2" type="ORF">DFJ64_3655</name>
</gene>
<comment type="caution">
    <text evidence="2">The sequence shown here is derived from an EMBL/GenBank/DDBJ whole genome shotgun (WGS) entry which is preliminary data.</text>
</comment>
<name>A0A3D9VIZ8_THECX</name>